<evidence type="ECO:0000313" key="1">
    <source>
        <dbReference type="EMBL" id="RZF36455.1"/>
    </source>
</evidence>
<reference evidence="1 2" key="1">
    <citation type="journal article" date="2017" name="Gigascience">
        <title>Genome sequence of the small brown planthopper, Laodelphax striatellus.</title>
        <authorList>
            <person name="Zhu J."/>
            <person name="Jiang F."/>
            <person name="Wang X."/>
            <person name="Yang P."/>
            <person name="Bao Y."/>
            <person name="Zhao W."/>
            <person name="Wang W."/>
            <person name="Lu H."/>
            <person name="Wang Q."/>
            <person name="Cui N."/>
            <person name="Li J."/>
            <person name="Chen X."/>
            <person name="Luo L."/>
            <person name="Yu J."/>
            <person name="Kang L."/>
            <person name="Cui F."/>
        </authorList>
    </citation>
    <scope>NUCLEOTIDE SEQUENCE [LARGE SCALE GENOMIC DNA]</scope>
    <source>
        <strain evidence="1">Lst14</strain>
    </source>
</reference>
<organism evidence="1 2">
    <name type="scientific">Laodelphax striatellus</name>
    <name type="common">Small brown planthopper</name>
    <name type="synonym">Delphax striatella</name>
    <dbReference type="NCBI Taxonomy" id="195883"/>
    <lineage>
        <taxon>Eukaryota</taxon>
        <taxon>Metazoa</taxon>
        <taxon>Ecdysozoa</taxon>
        <taxon>Arthropoda</taxon>
        <taxon>Hexapoda</taxon>
        <taxon>Insecta</taxon>
        <taxon>Pterygota</taxon>
        <taxon>Neoptera</taxon>
        <taxon>Paraneoptera</taxon>
        <taxon>Hemiptera</taxon>
        <taxon>Auchenorrhyncha</taxon>
        <taxon>Fulgoroidea</taxon>
        <taxon>Delphacidae</taxon>
        <taxon>Criomorphinae</taxon>
        <taxon>Laodelphax</taxon>
    </lineage>
</organism>
<comment type="caution">
    <text evidence="1">The sequence shown here is derived from an EMBL/GenBank/DDBJ whole genome shotgun (WGS) entry which is preliminary data.</text>
</comment>
<sequence>MLTHSHTITTYSWEKVFLALLKTVGKHTIVPEVFVEGVFCSSNKRRGVKNCVLKIKFQEMLVSISLLSEVIEVSKTA</sequence>
<gene>
    <name evidence="1" type="ORF">LSTR_LSTR009551</name>
</gene>
<accession>A0A482WS60</accession>
<dbReference type="AlphaFoldDB" id="A0A482WS60"/>
<dbReference type="EMBL" id="QKKF02026398">
    <property type="protein sequence ID" value="RZF36455.1"/>
    <property type="molecule type" value="Genomic_DNA"/>
</dbReference>
<protein>
    <submittedName>
        <fullName evidence="1">Uncharacterized protein</fullName>
    </submittedName>
</protein>
<evidence type="ECO:0000313" key="2">
    <source>
        <dbReference type="Proteomes" id="UP000291343"/>
    </source>
</evidence>
<proteinExistence type="predicted"/>
<name>A0A482WS60_LAOST</name>
<dbReference type="InParanoid" id="A0A482WS60"/>
<dbReference type="Proteomes" id="UP000291343">
    <property type="component" value="Unassembled WGS sequence"/>
</dbReference>
<keyword evidence="2" id="KW-1185">Reference proteome</keyword>